<dbReference type="EMBL" id="MT141402">
    <property type="protein sequence ID" value="QJA60269.1"/>
    <property type="molecule type" value="Genomic_DNA"/>
</dbReference>
<sequence>MNSIIEKIHPVHCGNSSFVAANEDIFNGSPTTDVINLKNAQGVMFVVACNANVGSGAATITIEACDNVTPSNTTAIVFRYQLISTTDLPGTLTAATTSGVASIGTTNTMLLVEVDAATVGAASVNSTYNNTFVRLKATETQSDAVDGAILAFLFGLRYSPLTTTQIS</sequence>
<proteinExistence type="predicted"/>
<accession>A0A6M3IRI5</accession>
<reference evidence="1" key="1">
    <citation type="submission" date="2020-03" db="EMBL/GenBank/DDBJ databases">
        <title>The deep terrestrial virosphere.</title>
        <authorList>
            <person name="Holmfeldt K."/>
            <person name="Nilsson E."/>
            <person name="Simone D."/>
            <person name="Lopez-Fernandez M."/>
            <person name="Wu X."/>
            <person name="de Brujin I."/>
            <person name="Lundin D."/>
            <person name="Andersson A."/>
            <person name="Bertilsson S."/>
            <person name="Dopson M."/>
        </authorList>
    </citation>
    <scope>NUCLEOTIDE SEQUENCE</scope>
    <source>
        <strain evidence="2">MM415A02275</strain>
        <strain evidence="1">MM415B01144</strain>
    </source>
</reference>
<gene>
    <name evidence="2" type="ORF">MM415A02275_0007</name>
    <name evidence="1" type="ORF">MM415B01144_0016</name>
</gene>
<name>A0A6M3IRI5_9ZZZZ</name>
<dbReference type="EMBL" id="MT142046">
    <property type="protein sequence ID" value="QJA73702.1"/>
    <property type="molecule type" value="Genomic_DNA"/>
</dbReference>
<protein>
    <submittedName>
        <fullName evidence="1">Uncharacterized protein</fullName>
    </submittedName>
</protein>
<organism evidence="1">
    <name type="scientific">viral metagenome</name>
    <dbReference type="NCBI Taxonomy" id="1070528"/>
    <lineage>
        <taxon>unclassified sequences</taxon>
        <taxon>metagenomes</taxon>
        <taxon>organismal metagenomes</taxon>
    </lineage>
</organism>
<dbReference type="AlphaFoldDB" id="A0A6M3IRI5"/>
<evidence type="ECO:0000313" key="2">
    <source>
        <dbReference type="EMBL" id="QJA73702.1"/>
    </source>
</evidence>
<evidence type="ECO:0000313" key="1">
    <source>
        <dbReference type="EMBL" id="QJA60269.1"/>
    </source>
</evidence>